<dbReference type="OrthoDB" id="9066681at2"/>
<dbReference type="AlphaFoldDB" id="A0A517T2A9"/>
<dbReference type="EMBL" id="CP036272">
    <property type="protein sequence ID" value="QDT62517.1"/>
    <property type="molecule type" value="Genomic_DNA"/>
</dbReference>
<dbReference type="Proteomes" id="UP000315003">
    <property type="component" value="Chromosome"/>
</dbReference>
<accession>A0A517T2A9</accession>
<protein>
    <submittedName>
        <fullName evidence="2">Uncharacterized protein</fullName>
    </submittedName>
</protein>
<gene>
    <name evidence="2" type="ORF">SV7mr_50650</name>
</gene>
<sequence>MSVYQYVYFAAVDKPLDNQQLEYMRHQSTRAEVTRWQFTNEYHYGDFHGNSLEMMRRGYDVHPHYANYGVRKLMFRLPLGLPVGAKPFKAYATEYGLEWKKDKRGKGGVLSIQPECDAGFYSEDYFDFERMVACLPKIREGLMTGDTRGLYLAWLASNWNEESLEPPVPAGLGKLPPELAELTDFYELDSDLLAATNEQSPKLPGQAAREPDIDQWLANHSPDTLRALMRRVLHDDAAAVRAESLAAMRNQSGKATWPINAGSRTLEELRELANTKADQRKKRELASEKRKLEKRLAKIRKDPAAAIADAEKLIQTRSTQNYTKAAQVLAELREAVGGDEGSRIADQAAKKIAKKYPTLSYAKRAFKEEGLNYR</sequence>
<keyword evidence="1" id="KW-0175">Coiled coil</keyword>
<proteinExistence type="predicted"/>
<name>A0A517T2A9_9BACT</name>
<organism evidence="2 3">
    <name type="scientific">Stieleria bergensis</name>
    <dbReference type="NCBI Taxonomy" id="2528025"/>
    <lineage>
        <taxon>Bacteria</taxon>
        <taxon>Pseudomonadati</taxon>
        <taxon>Planctomycetota</taxon>
        <taxon>Planctomycetia</taxon>
        <taxon>Pirellulales</taxon>
        <taxon>Pirellulaceae</taxon>
        <taxon>Stieleria</taxon>
    </lineage>
</organism>
<evidence type="ECO:0000313" key="2">
    <source>
        <dbReference type="EMBL" id="QDT62517.1"/>
    </source>
</evidence>
<dbReference type="RefSeq" id="WP_145277324.1">
    <property type="nucleotide sequence ID" value="NZ_CP036272.1"/>
</dbReference>
<reference evidence="2 3" key="1">
    <citation type="submission" date="2019-02" db="EMBL/GenBank/DDBJ databases">
        <title>Deep-cultivation of Planctomycetes and their phenomic and genomic characterization uncovers novel biology.</title>
        <authorList>
            <person name="Wiegand S."/>
            <person name="Jogler M."/>
            <person name="Boedeker C."/>
            <person name="Pinto D."/>
            <person name="Vollmers J."/>
            <person name="Rivas-Marin E."/>
            <person name="Kohn T."/>
            <person name="Peeters S.H."/>
            <person name="Heuer A."/>
            <person name="Rast P."/>
            <person name="Oberbeckmann S."/>
            <person name="Bunk B."/>
            <person name="Jeske O."/>
            <person name="Meyerdierks A."/>
            <person name="Storesund J.E."/>
            <person name="Kallscheuer N."/>
            <person name="Luecker S."/>
            <person name="Lage O.M."/>
            <person name="Pohl T."/>
            <person name="Merkel B.J."/>
            <person name="Hornburger P."/>
            <person name="Mueller R.-W."/>
            <person name="Bruemmer F."/>
            <person name="Labrenz M."/>
            <person name="Spormann A.M."/>
            <person name="Op den Camp H."/>
            <person name="Overmann J."/>
            <person name="Amann R."/>
            <person name="Jetten M.S.M."/>
            <person name="Mascher T."/>
            <person name="Medema M.H."/>
            <person name="Devos D.P."/>
            <person name="Kaster A.-K."/>
            <person name="Ovreas L."/>
            <person name="Rohde M."/>
            <person name="Galperin M.Y."/>
            <person name="Jogler C."/>
        </authorList>
    </citation>
    <scope>NUCLEOTIDE SEQUENCE [LARGE SCALE GENOMIC DNA]</scope>
    <source>
        <strain evidence="2 3">SV_7m_r</strain>
    </source>
</reference>
<evidence type="ECO:0000313" key="3">
    <source>
        <dbReference type="Proteomes" id="UP000315003"/>
    </source>
</evidence>
<evidence type="ECO:0000256" key="1">
    <source>
        <dbReference type="SAM" id="Coils"/>
    </source>
</evidence>
<feature type="coiled-coil region" evidence="1">
    <location>
        <begin position="269"/>
        <end position="302"/>
    </location>
</feature>
<keyword evidence="3" id="KW-1185">Reference proteome</keyword>